<feature type="repeat" description="WD" evidence="3">
    <location>
        <begin position="19"/>
        <end position="60"/>
    </location>
</feature>
<evidence type="ECO:0000313" key="5">
    <source>
        <dbReference type="Proteomes" id="UP000654345"/>
    </source>
</evidence>
<dbReference type="InterPro" id="IPR015943">
    <property type="entry name" value="WD40/YVTN_repeat-like_dom_sf"/>
</dbReference>
<reference evidence="4 5" key="1">
    <citation type="journal article" date="2021" name="Int. J. Syst. Evol. Microbiol.">
        <title>Reticulibacter mediterranei gen. nov., sp. nov., within the new family Reticulibacteraceae fam. nov., and Ktedonospora formicarum gen. nov., sp. nov., Ktedonobacter robiniae sp. nov., Dictyobacter formicarum sp. nov. and Dictyobacter arantiisoli sp. nov., belonging to the class Ktedonobacteria.</title>
        <authorList>
            <person name="Yabe S."/>
            <person name="Zheng Y."/>
            <person name="Wang C.M."/>
            <person name="Sakai Y."/>
            <person name="Abe K."/>
            <person name="Yokota A."/>
            <person name="Donadio S."/>
            <person name="Cavaletti L."/>
            <person name="Monciardini P."/>
        </authorList>
    </citation>
    <scope>NUCLEOTIDE SEQUENCE [LARGE SCALE GENOMIC DNA]</scope>
    <source>
        <strain evidence="4 5">SOSP1-30</strain>
    </source>
</reference>
<evidence type="ECO:0000256" key="1">
    <source>
        <dbReference type="ARBA" id="ARBA00022574"/>
    </source>
</evidence>
<keyword evidence="2" id="KW-0677">Repeat</keyword>
<dbReference type="PROSITE" id="PS50082">
    <property type="entry name" value="WD_REPEATS_2"/>
    <property type="match status" value="2"/>
</dbReference>
<dbReference type="Gene3D" id="2.130.10.10">
    <property type="entry name" value="YVTN repeat-like/Quinoprotein amine dehydrogenase"/>
    <property type="match status" value="1"/>
</dbReference>
<dbReference type="PROSITE" id="PS50294">
    <property type="entry name" value="WD_REPEATS_REGION"/>
    <property type="match status" value="2"/>
</dbReference>
<keyword evidence="5" id="KW-1185">Reference proteome</keyword>
<name>A0ABQ3UYU8_9CHLR</name>
<dbReference type="InterPro" id="IPR036322">
    <property type="entry name" value="WD40_repeat_dom_sf"/>
</dbReference>
<gene>
    <name evidence="4" type="ORF">KSB_65290</name>
</gene>
<dbReference type="Proteomes" id="UP000654345">
    <property type="component" value="Unassembled WGS sequence"/>
</dbReference>
<dbReference type="SMART" id="SM00320">
    <property type="entry name" value="WD40"/>
    <property type="match status" value="2"/>
</dbReference>
<evidence type="ECO:0000256" key="2">
    <source>
        <dbReference type="ARBA" id="ARBA00022737"/>
    </source>
</evidence>
<dbReference type="PANTHER" id="PTHR19848:SF8">
    <property type="entry name" value="F-BOX AND WD REPEAT DOMAIN CONTAINING 7"/>
    <property type="match status" value="1"/>
</dbReference>
<comment type="caution">
    <text evidence="4">The sequence shown here is derived from an EMBL/GenBank/DDBJ whole genome shotgun (WGS) entry which is preliminary data.</text>
</comment>
<dbReference type="InterPro" id="IPR019775">
    <property type="entry name" value="WD40_repeat_CS"/>
</dbReference>
<proteinExistence type="predicted"/>
<dbReference type="InterPro" id="IPR001680">
    <property type="entry name" value="WD40_rpt"/>
</dbReference>
<accession>A0ABQ3UYU8</accession>
<evidence type="ECO:0000313" key="4">
    <source>
        <dbReference type="EMBL" id="GHO58054.1"/>
    </source>
</evidence>
<dbReference type="EMBL" id="BNJG01000002">
    <property type="protein sequence ID" value="GHO58054.1"/>
    <property type="molecule type" value="Genomic_DNA"/>
</dbReference>
<dbReference type="Pfam" id="PF00400">
    <property type="entry name" value="WD40"/>
    <property type="match status" value="2"/>
</dbReference>
<protein>
    <recommendedName>
        <fullName evidence="6">Anaphase-promoting complex subunit 4 WD40 domain-containing protein</fullName>
    </recommendedName>
</protein>
<sequence>MDHTVQVWDVINSHKYLTYRGHTDQINTVAWSPNGKYIASGSDDHTMQIWDATTKKTVFTSTNNLTNYFAVTKSVAWSPDGKLIASGSSDSTVRFWATPYPPLLGLYFSIEEFAS</sequence>
<dbReference type="PROSITE" id="PS00678">
    <property type="entry name" value="WD_REPEATS_1"/>
    <property type="match status" value="1"/>
</dbReference>
<evidence type="ECO:0000256" key="3">
    <source>
        <dbReference type="PROSITE-ProRule" id="PRU00221"/>
    </source>
</evidence>
<feature type="repeat" description="WD" evidence="3">
    <location>
        <begin position="65"/>
        <end position="96"/>
    </location>
</feature>
<evidence type="ECO:0008006" key="6">
    <source>
        <dbReference type="Google" id="ProtNLM"/>
    </source>
</evidence>
<organism evidence="4 5">
    <name type="scientific">Ktedonobacter robiniae</name>
    <dbReference type="NCBI Taxonomy" id="2778365"/>
    <lineage>
        <taxon>Bacteria</taxon>
        <taxon>Bacillati</taxon>
        <taxon>Chloroflexota</taxon>
        <taxon>Ktedonobacteria</taxon>
        <taxon>Ktedonobacterales</taxon>
        <taxon>Ktedonobacteraceae</taxon>
        <taxon>Ktedonobacter</taxon>
    </lineage>
</organism>
<dbReference type="SUPFAM" id="SSF50978">
    <property type="entry name" value="WD40 repeat-like"/>
    <property type="match status" value="1"/>
</dbReference>
<dbReference type="PANTHER" id="PTHR19848">
    <property type="entry name" value="WD40 REPEAT PROTEIN"/>
    <property type="match status" value="1"/>
</dbReference>
<keyword evidence="1 3" id="KW-0853">WD repeat</keyword>